<sequence length="140" mass="15678">MKMDELEAFLQEVLPRHLMALDAFHCGDPELWRDHWLKDDSVTLFGGLLLPTRRGWSDVRQAFESVSARFCEGGGAQLDVMAASVSGSLAYLAAHETYYGSFDGGPIVSSMLRITQIYRRDEGAWKLAHRHADPPPTEAR</sequence>
<dbReference type="Gene3D" id="3.10.450.50">
    <property type="match status" value="1"/>
</dbReference>
<keyword evidence="3" id="KW-1185">Reference proteome</keyword>
<name>A0ABP6Z830_9ACTN</name>
<reference evidence="3" key="1">
    <citation type="journal article" date="2019" name="Int. J. Syst. Evol. Microbiol.">
        <title>The Global Catalogue of Microorganisms (GCM) 10K type strain sequencing project: providing services to taxonomists for standard genome sequencing and annotation.</title>
        <authorList>
            <consortium name="The Broad Institute Genomics Platform"/>
            <consortium name="The Broad Institute Genome Sequencing Center for Infectious Disease"/>
            <person name="Wu L."/>
            <person name="Ma J."/>
        </authorList>
    </citation>
    <scope>NUCLEOTIDE SEQUENCE [LARGE SCALE GENOMIC DNA]</scope>
    <source>
        <strain evidence="3">JCM 16928</strain>
    </source>
</reference>
<evidence type="ECO:0000313" key="2">
    <source>
        <dbReference type="EMBL" id="GAA3600625.1"/>
    </source>
</evidence>
<protein>
    <recommendedName>
        <fullName evidence="1">SnoaL-like domain-containing protein</fullName>
    </recommendedName>
</protein>
<dbReference type="Pfam" id="PF13474">
    <property type="entry name" value="SnoaL_3"/>
    <property type="match status" value="1"/>
</dbReference>
<comment type="caution">
    <text evidence="2">The sequence shown here is derived from an EMBL/GenBank/DDBJ whole genome shotgun (WGS) entry which is preliminary data.</text>
</comment>
<dbReference type="InterPro" id="IPR032710">
    <property type="entry name" value="NTF2-like_dom_sf"/>
</dbReference>
<proteinExistence type="predicted"/>
<dbReference type="SUPFAM" id="SSF54427">
    <property type="entry name" value="NTF2-like"/>
    <property type="match status" value="1"/>
</dbReference>
<accession>A0ABP6Z830</accession>
<dbReference type="InterPro" id="IPR037401">
    <property type="entry name" value="SnoaL-like"/>
</dbReference>
<dbReference type="Proteomes" id="UP001501222">
    <property type="component" value="Unassembled WGS sequence"/>
</dbReference>
<organism evidence="2 3">
    <name type="scientific">Kribbella ginsengisoli</name>
    <dbReference type="NCBI Taxonomy" id="363865"/>
    <lineage>
        <taxon>Bacteria</taxon>
        <taxon>Bacillati</taxon>
        <taxon>Actinomycetota</taxon>
        <taxon>Actinomycetes</taxon>
        <taxon>Propionibacteriales</taxon>
        <taxon>Kribbellaceae</taxon>
        <taxon>Kribbella</taxon>
    </lineage>
</organism>
<evidence type="ECO:0000259" key="1">
    <source>
        <dbReference type="Pfam" id="PF13474"/>
    </source>
</evidence>
<evidence type="ECO:0000313" key="3">
    <source>
        <dbReference type="Proteomes" id="UP001501222"/>
    </source>
</evidence>
<gene>
    <name evidence="2" type="ORF">GCM10022235_85740</name>
</gene>
<feature type="domain" description="SnoaL-like" evidence="1">
    <location>
        <begin position="22"/>
        <end position="132"/>
    </location>
</feature>
<dbReference type="EMBL" id="BAABAA010000030">
    <property type="protein sequence ID" value="GAA3600625.1"/>
    <property type="molecule type" value="Genomic_DNA"/>
</dbReference>